<sequence>MSIMLILSEKKMHDNLTHQIIAAAYAVHNTLGPGFLEKVYENALSIELQNRGISVVQQLSVPVFYRHVQVGDYVADMLVERNVLIELKAVETIHPKHEAQLVNYLTATGLDIGLLINFGSSVTVKRKYRTYKNF</sequence>
<dbReference type="InterPro" id="IPR026350">
    <property type="entry name" value="GxxExxY"/>
</dbReference>
<gene>
    <name evidence="1" type="ORF">M0L20_22030</name>
</gene>
<dbReference type="NCBIfam" id="TIGR04256">
    <property type="entry name" value="GxxExxY"/>
    <property type="match status" value="1"/>
</dbReference>
<comment type="caution">
    <text evidence="1">The sequence shown here is derived from an EMBL/GenBank/DDBJ whole genome shotgun (WGS) entry which is preliminary data.</text>
</comment>
<name>A0ABT0HQW1_9BACT</name>
<organism evidence="1 2">
    <name type="scientific">Spirosoma liriopis</name>
    <dbReference type="NCBI Taxonomy" id="2937440"/>
    <lineage>
        <taxon>Bacteria</taxon>
        <taxon>Pseudomonadati</taxon>
        <taxon>Bacteroidota</taxon>
        <taxon>Cytophagia</taxon>
        <taxon>Cytophagales</taxon>
        <taxon>Cytophagaceae</taxon>
        <taxon>Spirosoma</taxon>
    </lineage>
</organism>
<dbReference type="RefSeq" id="WP_248479069.1">
    <property type="nucleotide sequence ID" value="NZ_JALPRF010000003.1"/>
</dbReference>
<evidence type="ECO:0000313" key="1">
    <source>
        <dbReference type="EMBL" id="MCK8494563.1"/>
    </source>
</evidence>
<dbReference type="Pfam" id="PF13366">
    <property type="entry name" value="PDDEXK_3"/>
    <property type="match status" value="1"/>
</dbReference>
<dbReference type="EMBL" id="JALPRF010000003">
    <property type="protein sequence ID" value="MCK8494563.1"/>
    <property type="molecule type" value="Genomic_DNA"/>
</dbReference>
<protein>
    <submittedName>
        <fullName evidence="1">GxxExxY protein</fullName>
    </submittedName>
</protein>
<accession>A0ABT0HQW1</accession>
<keyword evidence="2" id="KW-1185">Reference proteome</keyword>
<dbReference type="Proteomes" id="UP001202180">
    <property type="component" value="Unassembled WGS sequence"/>
</dbReference>
<evidence type="ECO:0000313" key="2">
    <source>
        <dbReference type="Proteomes" id="UP001202180"/>
    </source>
</evidence>
<proteinExistence type="predicted"/>
<reference evidence="1 2" key="1">
    <citation type="submission" date="2022-04" db="EMBL/GenBank/DDBJ databases">
        <title>Spirosoma sp. strain RP8 genome sequencing and assembly.</title>
        <authorList>
            <person name="Jung Y."/>
        </authorList>
    </citation>
    <scope>NUCLEOTIDE SEQUENCE [LARGE SCALE GENOMIC DNA]</scope>
    <source>
        <strain evidence="1 2">RP8</strain>
    </source>
</reference>